<keyword evidence="2" id="KW-0805">Transcription regulation</keyword>
<dbReference type="SMART" id="SM00342">
    <property type="entry name" value="HTH_ARAC"/>
    <property type="match status" value="1"/>
</dbReference>
<dbReference type="GO" id="GO:0043565">
    <property type="term" value="F:sequence-specific DNA binding"/>
    <property type="evidence" value="ECO:0007669"/>
    <property type="project" value="InterPro"/>
</dbReference>
<dbReference type="Gene3D" id="1.10.10.60">
    <property type="entry name" value="Homeodomain-like"/>
    <property type="match status" value="2"/>
</dbReference>
<keyword evidence="7" id="KW-1185">Reference proteome</keyword>
<dbReference type="InterPro" id="IPR018062">
    <property type="entry name" value="HTH_AraC-typ_CS"/>
</dbReference>
<evidence type="ECO:0000256" key="2">
    <source>
        <dbReference type="ARBA" id="ARBA00023015"/>
    </source>
</evidence>
<dbReference type="AlphaFoldDB" id="A0A7X0DKE4"/>
<dbReference type="SUPFAM" id="SSF46689">
    <property type="entry name" value="Homeodomain-like"/>
    <property type="match status" value="1"/>
</dbReference>
<dbReference type="InterPro" id="IPR018060">
    <property type="entry name" value="HTH_AraC"/>
</dbReference>
<evidence type="ECO:0000256" key="3">
    <source>
        <dbReference type="ARBA" id="ARBA00023125"/>
    </source>
</evidence>
<reference evidence="6 7" key="1">
    <citation type="submission" date="2020-08" db="EMBL/GenBank/DDBJ databases">
        <title>Genomic Encyclopedia of Type Strains, Phase IV (KMG-IV): sequencing the most valuable type-strain genomes for metagenomic binning, comparative biology and taxonomic classification.</title>
        <authorList>
            <person name="Goeker M."/>
        </authorList>
    </citation>
    <scope>NUCLEOTIDE SEQUENCE [LARGE SCALE GENOMIC DNA]</scope>
    <source>
        <strain evidence="6 7">DSM 11590</strain>
    </source>
</reference>
<dbReference type="InterPro" id="IPR020449">
    <property type="entry name" value="Tscrpt_reg_AraC-type_HTH"/>
</dbReference>
<dbReference type="GO" id="GO:0003700">
    <property type="term" value="F:DNA-binding transcription factor activity"/>
    <property type="evidence" value="ECO:0007669"/>
    <property type="project" value="InterPro"/>
</dbReference>
<dbReference type="PRINTS" id="PR00032">
    <property type="entry name" value="HTHARAC"/>
</dbReference>
<dbReference type="InterPro" id="IPR011051">
    <property type="entry name" value="RmlC_Cupin_sf"/>
</dbReference>
<dbReference type="Pfam" id="PF12833">
    <property type="entry name" value="HTH_18"/>
    <property type="match status" value="1"/>
</dbReference>
<dbReference type="RefSeq" id="WP_184260426.1">
    <property type="nucleotide sequence ID" value="NZ_JACIIX010000001.1"/>
</dbReference>
<proteinExistence type="predicted"/>
<keyword evidence="4" id="KW-0804">Transcription</keyword>
<keyword evidence="3 6" id="KW-0238">DNA-binding</keyword>
<dbReference type="PANTHER" id="PTHR11019:SF199">
    <property type="entry name" value="HTH-TYPE TRANSCRIPTIONAL REGULATOR NIMR"/>
    <property type="match status" value="1"/>
</dbReference>
<evidence type="ECO:0000256" key="1">
    <source>
        <dbReference type="ARBA" id="ARBA00022491"/>
    </source>
</evidence>
<dbReference type="Proteomes" id="UP000544872">
    <property type="component" value="Unassembled WGS sequence"/>
</dbReference>
<keyword evidence="1" id="KW-0678">Repressor</keyword>
<dbReference type="PROSITE" id="PS00041">
    <property type="entry name" value="HTH_ARAC_FAMILY_1"/>
    <property type="match status" value="1"/>
</dbReference>
<dbReference type="PROSITE" id="PS01124">
    <property type="entry name" value="HTH_ARAC_FAMILY_2"/>
    <property type="match status" value="1"/>
</dbReference>
<dbReference type="InterPro" id="IPR009057">
    <property type="entry name" value="Homeodomain-like_sf"/>
</dbReference>
<dbReference type="PANTHER" id="PTHR11019">
    <property type="entry name" value="HTH-TYPE TRANSCRIPTIONAL REGULATOR NIMR"/>
    <property type="match status" value="1"/>
</dbReference>
<comment type="caution">
    <text evidence="6">The sequence shown here is derived from an EMBL/GenBank/DDBJ whole genome shotgun (WGS) entry which is preliminary data.</text>
</comment>
<organism evidence="6 7">
    <name type="scientific">Novispirillum itersonii</name>
    <name type="common">Aquaspirillum itersonii</name>
    <dbReference type="NCBI Taxonomy" id="189"/>
    <lineage>
        <taxon>Bacteria</taxon>
        <taxon>Pseudomonadati</taxon>
        <taxon>Pseudomonadota</taxon>
        <taxon>Alphaproteobacteria</taxon>
        <taxon>Rhodospirillales</taxon>
        <taxon>Novispirillaceae</taxon>
        <taxon>Novispirillum</taxon>
    </lineage>
</organism>
<name>A0A7X0DKE4_NOVIT</name>
<dbReference type="SUPFAM" id="SSF51182">
    <property type="entry name" value="RmlC-like cupins"/>
    <property type="match status" value="1"/>
</dbReference>
<dbReference type="FunFam" id="1.10.10.60:FF:000132">
    <property type="entry name" value="AraC family transcriptional regulator"/>
    <property type="match status" value="1"/>
</dbReference>
<gene>
    <name evidence="6" type="ORF">FHS48_000257</name>
</gene>
<evidence type="ECO:0000313" key="6">
    <source>
        <dbReference type="EMBL" id="MBB6208876.1"/>
    </source>
</evidence>
<accession>A0A7X0DKE4</accession>
<evidence type="ECO:0000259" key="5">
    <source>
        <dbReference type="PROSITE" id="PS01124"/>
    </source>
</evidence>
<dbReference type="EMBL" id="JACIIX010000001">
    <property type="protein sequence ID" value="MBB6208876.1"/>
    <property type="molecule type" value="Genomic_DNA"/>
</dbReference>
<sequence length="261" mass="28429">MHLDIYRLDKDNSVELYPHSHITGQVFVIERGLVRTTALGADDPDGETVMSPGNWCLMPGQIGWMPPRVVHSAVVHGPVRGFGLHLPPELCGPLPRTARIVAQTALTAALLDRMSGWVPGPVIDPARQRLLQVLLDELPNAPALPNGLPLPQDPRLLRFAQALLETPDDKTPLADWAARLAMTERTLARRFTAETGQTCGQWRQQARLFRALELLADGEPVLTVALSVGYDSLSAFGAAFRRQFGQSPARFRTSGGLGPTA</sequence>
<feature type="domain" description="HTH araC/xylS-type" evidence="5">
    <location>
        <begin position="154"/>
        <end position="254"/>
    </location>
</feature>
<protein>
    <submittedName>
        <fullName evidence="6">AraC-like DNA-binding protein</fullName>
    </submittedName>
</protein>
<evidence type="ECO:0000313" key="7">
    <source>
        <dbReference type="Proteomes" id="UP000544872"/>
    </source>
</evidence>
<evidence type="ECO:0000256" key="4">
    <source>
        <dbReference type="ARBA" id="ARBA00023163"/>
    </source>
</evidence>